<name>A0ABV6MML3_9PSEU</name>
<dbReference type="PANTHER" id="PTHR46825:SF9">
    <property type="entry name" value="BETA-LACTAMASE-RELATED DOMAIN-CONTAINING PROTEIN"/>
    <property type="match status" value="1"/>
</dbReference>
<dbReference type="Gene3D" id="3.40.710.10">
    <property type="entry name" value="DD-peptidase/beta-lactamase superfamily"/>
    <property type="match status" value="1"/>
</dbReference>
<keyword evidence="3" id="KW-1185">Reference proteome</keyword>
<dbReference type="SUPFAM" id="SSF56601">
    <property type="entry name" value="beta-lactamase/transpeptidase-like"/>
    <property type="match status" value="1"/>
</dbReference>
<dbReference type="RefSeq" id="WP_379793847.1">
    <property type="nucleotide sequence ID" value="NZ_JBHLUD010000002.1"/>
</dbReference>
<dbReference type="InterPro" id="IPR050491">
    <property type="entry name" value="AmpC-like"/>
</dbReference>
<evidence type="ECO:0000313" key="2">
    <source>
        <dbReference type="EMBL" id="MFC0541367.1"/>
    </source>
</evidence>
<reference evidence="2 3" key="1">
    <citation type="submission" date="2024-09" db="EMBL/GenBank/DDBJ databases">
        <authorList>
            <person name="Sun Q."/>
            <person name="Mori K."/>
        </authorList>
    </citation>
    <scope>NUCLEOTIDE SEQUENCE [LARGE SCALE GENOMIC DNA]</scope>
    <source>
        <strain evidence="2 3">TBRC 1432</strain>
    </source>
</reference>
<gene>
    <name evidence="2" type="ORF">ACFFH7_07720</name>
</gene>
<dbReference type="InterPro" id="IPR012338">
    <property type="entry name" value="Beta-lactam/transpept-like"/>
</dbReference>
<organism evidence="2 3">
    <name type="scientific">Kutzneria chonburiensis</name>
    <dbReference type="NCBI Taxonomy" id="1483604"/>
    <lineage>
        <taxon>Bacteria</taxon>
        <taxon>Bacillati</taxon>
        <taxon>Actinomycetota</taxon>
        <taxon>Actinomycetes</taxon>
        <taxon>Pseudonocardiales</taxon>
        <taxon>Pseudonocardiaceae</taxon>
        <taxon>Kutzneria</taxon>
    </lineage>
</organism>
<dbReference type="InterPro" id="IPR001466">
    <property type="entry name" value="Beta-lactam-related"/>
</dbReference>
<dbReference type="GO" id="GO:0016787">
    <property type="term" value="F:hydrolase activity"/>
    <property type="evidence" value="ECO:0007669"/>
    <property type="project" value="UniProtKB-KW"/>
</dbReference>
<dbReference type="EMBL" id="JBHLUD010000002">
    <property type="protein sequence ID" value="MFC0541367.1"/>
    <property type="molecule type" value="Genomic_DNA"/>
</dbReference>
<accession>A0ABV6MML3</accession>
<feature type="domain" description="Beta-lactamase-related" evidence="1">
    <location>
        <begin position="205"/>
        <end position="482"/>
    </location>
</feature>
<dbReference type="Pfam" id="PF00144">
    <property type="entry name" value="Beta-lactamase"/>
    <property type="match status" value="1"/>
</dbReference>
<dbReference type="Proteomes" id="UP001589810">
    <property type="component" value="Unassembled WGS sequence"/>
</dbReference>
<protein>
    <submittedName>
        <fullName evidence="2">Serine hydrolase domain-containing protein</fullName>
        <ecNumber evidence="2">3.-.-.-</ecNumber>
    </submittedName>
</protein>
<comment type="caution">
    <text evidence="2">The sequence shown here is derived from an EMBL/GenBank/DDBJ whole genome shotgun (WGS) entry which is preliminary data.</text>
</comment>
<evidence type="ECO:0000313" key="3">
    <source>
        <dbReference type="Proteomes" id="UP001589810"/>
    </source>
</evidence>
<proteinExistence type="predicted"/>
<dbReference type="EC" id="3.-.-.-" evidence="2"/>
<dbReference type="PANTHER" id="PTHR46825">
    <property type="entry name" value="D-ALANYL-D-ALANINE-CARBOXYPEPTIDASE/ENDOPEPTIDASE AMPH"/>
    <property type="match status" value="1"/>
</dbReference>
<evidence type="ECO:0000259" key="1">
    <source>
        <dbReference type="Pfam" id="PF00144"/>
    </source>
</evidence>
<keyword evidence="2" id="KW-0378">Hydrolase</keyword>
<sequence length="488" mass="52674">MSPHAPRHEHGRELPERPDLRFLKVEAKRRLGAGEFPTLHEAQLAIAREHGYSSWTSLKTAIDNAGTILEHVQWVIDRYKRSDGADWTPPGEDDLHEHVTPRFLAQISADVLAKMLQSIAPSLREPLTVDASTGKTLRAEIGGLRLEASAEEERPHRITMLRLYPIAKRVTDERLGEQENRSTGTVPANAVTVADQSKAELGLPGLIMAGDGWTVCSGWRDLDTRDELTADHRFPAYGIAKVITATAVTLLLDDLDVRANTILRGTRLDDDEITVRDLLTHTSGVRSPDVQFAPEAPEFVYHDTIPCSGQRGVLLPSNGAYAVLGKIVADVTGVPYAEAMRELVLTPLDMLSTDFPTTWPGGAVVTGYHLAEDGTFEEAERHVSTMAAAGGAWTTAPDLVRFGRNWTTLLPADKVAEAIRPQAGPGSAKVGLGWLVNPAGDLYGHSGAGPGAGASLLISLSAGEVTVAATNRQVPMEPVNARLRRPIA</sequence>